<dbReference type="AlphaFoldDB" id="A0A438LY60"/>
<reference evidence="1 2" key="1">
    <citation type="submission" date="2019-01" db="EMBL/GenBank/DDBJ databases">
        <title>Sequencing the genomes of 1000 actinobacteria strains.</title>
        <authorList>
            <person name="Klenk H.-P."/>
        </authorList>
    </citation>
    <scope>NUCLEOTIDE SEQUENCE [LARGE SCALE GENOMIC DNA]</scope>
    <source>
        <strain evidence="1 2">DSM 43925</strain>
    </source>
</reference>
<organism evidence="1 2">
    <name type="scientific">Nonomuraea polychroma</name>
    <dbReference type="NCBI Taxonomy" id="46176"/>
    <lineage>
        <taxon>Bacteria</taxon>
        <taxon>Bacillati</taxon>
        <taxon>Actinomycetota</taxon>
        <taxon>Actinomycetes</taxon>
        <taxon>Streptosporangiales</taxon>
        <taxon>Streptosporangiaceae</taxon>
        <taxon>Nonomuraea</taxon>
    </lineage>
</organism>
<sequence>MGHLSTLRTVSNSFVRLEVDDAEAASLTPWTGHVRYTPKYGGRATTAESWALELAPKSSLAAGVNSVRGRERERFSLNGGEVVVYDCEEPADARWAAWLGPWHMAHGLFYAPEWESSDIVDTFSRVTWVDTPEGLTADGGSRFDVSTEFYATWIAGVGTMMVESKQAGISRIPNWRGYGAASGELWRMPAPPTGDETPFLLVTETAIATLYPWDAPSAGQASVSARAAAGSAETAAGFLSKVKRVEWKA</sequence>
<name>A0A438LY60_9ACTN</name>
<evidence type="ECO:0000313" key="1">
    <source>
        <dbReference type="EMBL" id="RVX38450.1"/>
    </source>
</evidence>
<protein>
    <submittedName>
        <fullName evidence="1">Uncharacterized protein</fullName>
    </submittedName>
</protein>
<dbReference type="EMBL" id="SAUN01000001">
    <property type="protein sequence ID" value="RVX38450.1"/>
    <property type="molecule type" value="Genomic_DNA"/>
</dbReference>
<accession>A0A438LY60</accession>
<keyword evidence="2" id="KW-1185">Reference proteome</keyword>
<proteinExistence type="predicted"/>
<evidence type="ECO:0000313" key="2">
    <source>
        <dbReference type="Proteomes" id="UP000284824"/>
    </source>
</evidence>
<dbReference type="RefSeq" id="WP_127931082.1">
    <property type="nucleotide sequence ID" value="NZ_SAUN01000001.1"/>
</dbReference>
<comment type="caution">
    <text evidence="1">The sequence shown here is derived from an EMBL/GenBank/DDBJ whole genome shotgun (WGS) entry which is preliminary data.</text>
</comment>
<dbReference type="OrthoDB" id="3512546at2"/>
<dbReference type="Proteomes" id="UP000284824">
    <property type="component" value="Unassembled WGS sequence"/>
</dbReference>
<gene>
    <name evidence="1" type="ORF">EDD27_0760</name>
</gene>